<evidence type="ECO:0000256" key="4">
    <source>
        <dbReference type="ARBA" id="ARBA00022989"/>
    </source>
</evidence>
<proteinExistence type="inferred from homology"/>
<evidence type="ECO:0000256" key="5">
    <source>
        <dbReference type="ARBA" id="ARBA00023136"/>
    </source>
</evidence>
<feature type="region of interest" description="Disordered" evidence="6">
    <location>
        <begin position="30"/>
        <end position="83"/>
    </location>
</feature>
<dbReference type="PANTHER" id="PTHR28556">
    <property type="entry name" value="TRANSMEMBRANE PROTEIN 106B"/>
    <property type="match status" value="1"/>
</dbReference>
<keyword evidence="11" id="KW-1185">Reference proteome</keyword>
<dbReference type="PANTHER" id="PTHR28556:SF4">
    <property type="entry name" value="TRANSMEMBRANE PROTEIN 106A"/>
    <property type="match status" value="1"/>
</dbReference>
<accession>A0AAE1AJE9</accession>
<evidence type="ECO:0000259" key="8">
    <source>
        <dbReference type="Pfam" id="PF07092"/>
    </source>
</evidence>
<comment type="similarity">
    <text evidence="2">Belongs to the TMEM106 family.</text>
</comment>
<organism evidence="10 11">
    <name type="scientific">Elysia crispata</name>
    <name type="common">lettuce slug</name>
    <dbReference type="NCBI Taxonomy" id="231223"/>
    <lineage>
        <taxon>Eukaryota</taxon>
        <taxon>Metazoa</taxon>
        <taxon>Spiralia</taxon>
        <taxon>Lophotrochozoa</taxon>
        <taxon>Mollusca</taxon>
        <taxon>Gastropoda</taxon>
        <taxon>Heterobranchia</taxon>
        <taxon>Euthyneura</taxon>
        <taxon>Panpulmonata</taxon>
        <taxon>Sacoglossa</taxon>
        <taxon>Placobranchoidea</taxon>
        <taxon>Plakobranchidae</taxon>
        <taxon>Elysia</taxon>
    </lineage>
</organism>
<gene>
    <name evidence="10" type="ORF">RRG08_025061</name>
</gene>
<dbReference type="AlphaFoldDB" id="A0AAE1AJE9"/>
<name>A0AAE1AJE9_9GAST</name>
<evidence type="ECO:0000259" key="9">
    <source>
        <dbReference type="Pfam" id="PF21002"/>
    </source>
</evidence>
<feature type="compositionally biased region" description="Polar residues" evidence="6">
    <location>
        <begin position="38"/>
        <end position="58"/>
    </location>
</feature>
<dbReference type="GO" id="GO:0012505">
    <property type="term" value="C:endomembrane system"/>
    <property type="evidence" value="ECO:0007669"/>
    <property type="project" value="UniProtKB-SubCell"/>
</dbReference>
<dbReference type="EMBL" id="JAWDGP010001769">
    <property type="protein sequence ID" value="KAK3788331.1"/>
    <property type="molecule type" value="Genomic_DNA"/>
</dbReference>
<evidence type="ECO:0000256" key="2">
    <source>
        <dbReference type="ARBA" id="ARBA00008111"/>
    </source>
</evidence>
<dbReference type="InterPro" id="IPR009790">
    <property type="entry name" value="TMEM106"/>
</dbReference>
<evidence type="ECO:0000313" key="11">
    <source>
        <dbReference type="Proteomes" id="UP001283361"/>
    </source>
</evidence>
<protein>
    <submittedName>
        <fullName evidence="10">Uncharacterized protein</fullName>
    </submittedName>
</protein>
<evidence type="ECO:0000256" key="6">
    <source>
        <dbReference type="SAM" id="MobiDB-lite"/>
    </source>
</evidence>
<dbReference type="Pfam" id="PF21002">
    <property type="entry name" value="TMEM106_N"/>
    <property type="match status" value="1"/>
</dbReference>
<dbReference type="InterPro" id="IPR048509">
    <property type="entry name" value="TMEM106_C"/>
</dbReference>
<evidence type="ECO:0000256" key="7">
    <source>
        <dbReference type="SAM" id="Phobius"/>
    </source>
</evidence>
<keyword evidence="3 7" id="KW-0812">Transmembrane</keyword>
<dbReference type="Pfam" id="PF07092">
    <property type="entry name" value="TMEM106"/>
    <property type="match status" value="1"/>
</dbReference>
<reference evidence="10" key="1">
    <citation type="journal article" date="2023" name="G3 (Bethesda)">
        <title>A reference genome for the long-term kleptoplast-retaining sea slug Elysia crispata morphotype clarki.</title>
        <authorList>
            <person name="Eastman K.E."/>
            <person name="Pendleton A.L."/>
            <person name="Shaikh M.A."/>
            <person name="Suttiyut T."/>
            <person name="Ogas R."/>
            <person name="Tomko P."/>
            <person name="Gavelis G."/>
            <person name="Widhalm J.R."/>
            <person name="Wisecaver J.H."/>
        </authorList>
    </citation>
    <scope>NUCLEOTIDE SEQUENCE</scope>
    <source>
        <strain evidence="10">ECLA1</strain>
    </source>
</reference>
<evidence type="ECO:0000256" key="1">
    <source>
        <dbReference type="ARBA" id="ARBA00004308"/>
    </source>
</evidence>
<evidence type="ECO:0000313" key="10">
    <source>
        <dbReference type="EMBL" id="KAK3788331.1"/>
    </source>
</evidence>
<evidence type="ECO:0000256" key="3">
    <source>
        <dbReference type="ARBA" id="ARBA00022692"/>
    </source>
</evidence>
<feature type="domain" description="Transmembrane protein 106 N-terminal" evidence="9">
    <location>
        <begin position="88"/>
        <end position="126"/>
    </location>
</feature>
<feature type="transmembrane region" description="Helical" evidence="7">
    <location>
        <begin position="126"/>
        <end position="149"/>
    </location>
</feature>
<dbReference type="Proteomes" id="UP001283361">
    <property type="component" value="Unassembled WGS sequence"/>
</dbReference>
<comment type="subcellular location">
    <subcellularLocation>
        <location evidence="1">Endomembrane system</location>
    </subcellularLocation>
</comment>
<dbReference type="InterPro" id="IPR048511">
    <property type="entry name" value="TMEM106_N"/>
</dbReference>
<keyword evidence="5 7" id="KW-0472">Membrane</keyword>
<feature type="domain" description="Transmembrane protein 106 C-terminal" evidence="8">
    <location>
        <begin position="169"/>
        <end position="290"/>
    </location>
</feature>
<sequence>MDRLKNMANVNYDEEYENDNGERSLIVASSNHRRGSGSRPNPTSYSSLSQHSHTNGGLSSHAPGSPPIVDAATTGSGQNNGGYEELFKDSVPCPSCRGLGRVPKELENQLVALIPMKDGRLKPRRTILYVAIAVGLCIVTAGLLIFFLMPRDITISSNRPFLEPKHIDINVTAKFANFTVINKYNVSNNNFYSVKISGVAMKSLYSNAVIAQSSAYKEHPLEISARSEDELLVPMDFILSGEHGSLVSHCMSNWSWIHNLPILFEVTANYTYMGHSEQATLTTFQTVSCHPQPKPVPSTIKSPTMGFHATVATRSFSRAKRDIRDVLDSPS</sequence>
<keyword evidence="4 7" id="KW-1133">Transmembrane helix</keyword>
<comment type="caution">
    <text evidence="10">The sequence shown here is derived from an EMBL/GenBank/DDBJ whole genome shotgun (WGS) entry which is preliminary data.</text>
</comment>